<name>A0ABP0TCX4_9BRYO</name>
<evidence type="ECO:0000313" key="2">
    <source>
        <dbReference type="Proteomes" id="UP001497512"/>
    </source>
</evidence>
<dbReference type="EMBL" id="OZ019893">
    <property type="protein sequence ID" value="CAK9190187.1"/>
    <property type="molecule type" value="Genomic_DNA"/>
</dbReference>
<organism evidence="1 2">
    <name type="scientific">Sphagnum troendelagicum</name>
    <dbReference type="NCBI Taxonomy" id="128251"/>
    <lineage>
        <taxon>Eukaryota</taxon>
        <taxon>Viridiplantae</taxon>
        <taxon>Streptophyta</taxon>
        <taxon>Embryophyta</taxon>
        <taxon>Bryophyta</taxon>
        <taxon>Sphagnophytina</taxon>
        <taxon>Sphagnopsida</taxon>
        <taxon>Sphagnales</taxon>
        <taxon>Sphagnaceae</taxon>
        <taxon>Sphagnum</taxon>
    </lineage>
</organism>
<dbReference type="Proteomes" id="UP001497512">
    <property type="component" value="Chromosome 1"/>
</dbReference>
<protein>
    <submittedName>
        <fullName evidence="1">Uncharacterized protein</fullName>
    </submittedName>
</protein>
<proteinExistence type="predicted"/>
<evidence type="ECO:0000313" key="1">
    <source>
        <dbReference type="EMBL" id="CAK9190187.1"/>
    </source>
</evidence>
<keyword evidence="2" id="KW-1185">Reference proteome</keyword>
<gene>
    <name evidence="1" type="ORF">CSSPTR1EN2_LOCUS737</name>
</gene>
<accession>A0ABP0TCX4</accession>
<sequence length="160" mass="18263">MYFARLSLLVLNVFDHSVHDLAFLKRIDDLLVECPLPLPNCVVASQVCQVYVASAICNGNQSTSWDGRVSRVVNRQDDVATADVVTFWDDHDRIIAHMGAMLVWHNQVERKFVSDPRLQVNRIHRDIEKLFDDRVRAVMVNHELAIVRTNVFIGKVVVAN</sequence>
<reference evidence="1 2" key="1">
    <citation type="submission" date="2024-02" db="EMBL/GenBank/DDBJ databases">
        <authorList>
            <consortium name="ELIXIR-Norway"/>
            <consortium name="Elixir Norway"/>
        </authorList>
    </citation>
    <scope>NUCLEOTIDE SEQUENCE [LARGE SCALE GENOMIC DNA]</scope>
</reference>